<accession>A0AA40LIN5</accession>
<dbReference type="EMBL" id="JAULJE010000016">
    <property type="protein sequence ID" value="KAK1333632.1"/>
    <property type="molecule type" value="Genomic_DNA"/>
</dbReference>
<proteinExistence type="predicted"/>
<comment type="caution">
    <text evidence="5">The sequence shown here is derived from an EMBL/GenBank/DDBJ whole genome shotgun (WGS) entry which is preliminary data.</text>
</comment>
<dbReference type="InterPro" id="IPR050441">
    <property type="entry name" value="RBM"/>
</dbReference>
<dbReference type="AlphaFoldDB" id="A0AA40LIN5"/>
<reference evidence="5" key="1">
    <citation type="submission" date="2023-06" db="EMBL/GenBank/DDBJ databases">
        <title>Reference genome for the Northern bat (Eptesicus nilssonii), a most northern bat species.</title>
        <authorList>
            <person name="Laine V.N."/>
            <person name="Pulliainen A.T."/>
            <person name="Lilley T.M."/>
        </authorList>
    </citation>
    <scope>NUCLEOTIDE SEQUENCE</scope>
    <source>
        <strain evidence="5">BLF_Eptnil</strain>
        <tissue evidence="5">Kidney</tissue>
    </source>
</reference>
<feature type="compositionally biased region" description="Basic and acidic residues" evidence="3">
    <location>
        <begin position="164"/>
        <end position="181"/>
    </location>
</feature>
<dbReference type="InterPro" id="IPR012677">
    <property type="entry name" value="Nucleotide-bd_a/b_plait_sf"/>
</dbReference>
<dbReference type="PROSITE" id="PS50102">
    <property type="entry name" value="RRM"/>
    <property type="match status" value="1"/>
</dbReference>
<dbReference type="SMART" id="SM00360">
    <property type="entry name" value="RRM"/>
    <property type="match status" value="1"/>
</dbReference>
<evidence type="ECO:0000313" key="6">
    <source>
        <dbReference type="Proteomes" id="UP001177744"/>
    </source>
</evidence>
<name>A0AA40LIN5_CNENI</name>
<evidence type="ECO:0000256" key="1">
    <source>
        <dbReference type="ARBA" id="ARBA00022884"/>
    </source>
</evidence>
<feature type="region of interest" description="Disordered" evidence="3">
    <location>
        <begin position="146"/>
        <end position="288"/>
    </location>
</feature>
<dbReference type="Gene3D" id="3.30.70.330">
    <property type="match status" value="1"/>
</dbReference>
<feature type="compositionally biased region" description="Basic and acidic residues" evidence="3">
    <location>
        <begin position="259"/>
        <end position="276"/>
    </location>
</feature>
<feature type="domain" description="RRM" evidence="4">
    <location>
        <begin position="318"/>
        <end position="365"/>
    </location>
</feature>
<keyword evidence="1 2" id="KW-0694">RNA-binding</keyword>
<feature type="compositionally biased region" description="Basic residues" evidence="3">
    <location>
        <begin position="214"/>
        <end position="236"/>
    </location>
</feature>
<sequence length="550" mass="61054">MGWIFRRLCGDAFYLDGAEDRNLEVSPPLPDSTGGDRNVDRLRSFRGEEMVSSHHSVLQGLFSAQDAVRLPRLATTTILESQVEWENTFSLNATKTVWCLEGREKILGAVGFSAAWKLVGADRLRPNLCKEGAKRLAASVEAHLAQRRRPQQLGVMSQSCKQNYGERESHSAARSGSDHGSGKSARHTPARSRSKKDSRRSRSKSRSRSESRSRSRRSSRRHYTRSRSRSRSHGPSRSRSYSQDYRRHHSHNVTPGIGEGRREGERQREKNIDVRDTSTGCLPHTPRPVPVIKPATEANPDPNCCLGVFGLSLYTTERDLREQSRRSRGFAFVYFENVDDAKEAKEYANGMELDGRRIRVDFCITKRPHTPTPGIYMGRPTYGSSRRVITTTEDTIKAMMVGTTIADHTEEVEEDGDLLKTGIRFTEGGHLLLTIVVEDIDHVPDLDHIHLVAVEFLQGDSFSTLTFVARPARKTIPDIVVMKDGREGLVVERMNGDKNLAKAMRRTAARGGTGGAAPHLRGARARGRVAGGVAGAWPAGGARGRDQGRG</sequence>
<evidence type="ECO:0000313" key="5">
    <source>
        <dbReference type="EMBL" id="KAK1333632.1"/>
    </source>
</evidence>
<dbReference type="InterPro" id="IPR035979">
    <property type="entry name" value="RBD_domain_sf"/>
</dbReference>
<dbReference type="SUPFAM" id="SSF54928">
    <property type="entry name" value="RNA-binding domain, RBD"/>
    <property type="match status" value="1"/>
</dbReference>
<evidence type="ECO:0000256" key="3">
    <source>
        <dbReference type="SAM" id="MobiDB-lite"/>
    </source>
</evidence>
<evidence type="ECO:0000256" key="2">
    <source>
        <dbReference type="PROSITE-ProRule" id="PRU00176"/>
    </source>
</evidence>
<dbReference type="Proteomes" id="UP001177744">
    <property type="component" value="Unassembled WGS sequence"/>
</dbReference>
<evidence type="ECO:0000259" key="4">
    <source>
        <dbReference type="PROSITE" id="PS50102"/>
    </source>
</evidence>
<dbReference type="Pfam" id="PF00076">
    <property type="entry name" value="RRM_1"/>
    <property type="match status" value="1"/>
</dbReference>
<dbReference type="InterPro" id="IPR000504">
    <property type="entry name" value="RRM_dom"/>
</dbReference>
<organism evidence="5 6">
    <name type="scientific">Cnephaeus nilssonii</name>
    <name type="common">Northern bat</name>
    <name type="synonym">Eptesicus nilssonii</name>
    <dbReference type="NCBI Taxonomy" id="3371016"/>
    <lineage>
        <taxon>Eukaryota</taxon>
        <taxon>Metazoa</taxon>
        <taxon>Chordata</taxon>
        <taxon>Craniata</taxon>
        <taxon>Vertebrata</taxon>
        <taxon>Euteleostomi</taxon>
        <taxon>Mammalia</taxon>
        <taxon>Eutheria</taxon>
        <taxon>Laurasiatheria</taxon>
        <taxon>Chiroptera</taxon>
        <taxon>Yangochiroptera</taxon>
        <taxon>Vespertilionidae</taxon>
        <taxon>Cnephaeus</taxon>
    </lineage>
</organism>
<keyword evidence="6" id="KW-1185">Reference proteome</keyword>
<gene>
    <name evidence="5" type="ORF">QTO34_006017</name>
</gene>
<feature type="compositionally biased region" description="Basic residues" evidence="3">
    <location>
        <begin position="184"/>
        <end position="206"/>
    </location>
</feature>
<protein>
    <recommendedName>
        <fullName evidence="4">RRM domain-containing protein</fullName>
    </recommendedName>
</protein>
<dbReference type="GO" id="GO:0003723">
    <property type="term" value="F:RNA binding"/>
    <property type="evidence" value="ECO:0007669"/>
    <property type="project" value="UniProtKB-UniRule"/>
</dbReference>
<dbReference type="PANTHER" id="PTHR48034">
    <property type="entry name" value="TRANSFORMER-2 SEX-DETERMINING PROTEIN-RELATED"/>
    <property type="match status" value="1"/>
</dbReference>